<feature type="region of interest" description="Disordered" evidence="2">
    <location>
        <begin position="104"/>
        <end position="125"/>
    </location>
</feature>
<dbReference type="EMBL" id="KB008042">
    <property type="protein sequence ID" value="ELR14881.1"/>
    <property type="molecule type" value="Genomic_DNA"/>
</dbReference>
<feature type="region of interest" description="Disordered" evidence="2">
    <location>
        <begin position="1"/>
        <end position="33"/>
    </location>
</feature>
<accession>L8GRW5</accession>
<sequence length="457" mass="51575">MQQPTSWQSAGDGSSPASPTTHKKLSASASGEPVWNESFSIDVLRHMELELWEHNPADGDKLAGKKTVNLTLDVFPEVDPPMGVETVKTFAIPGAGRVELGFTLLPPGSSESEPSTSSERRSIIGERRTVNRALDQFSEEEASSSVEQLRQVNEALIAMGKPPLTKQEAALILAGEKKRRETLVLPKGVGAAINSAAQSSPNGQETKWMAKRTSIAPRSRDSSAAIYSQFKQQIYLKDKEVADKAKQVDALEQEVLAAKQEVAHQKTLLKTKSMQFLVVFEKVKEEKDALVAANARLREEMADREREHREALARLAHDLDEKVRLAREEGSLSTTLAYSIKLENEKANHGRELARVKSDLEFETEQIRKKAEAEKQGLVLQYEGLLQKERARAAEELRKKKEKSREKKQRLREERLQKEGVTQEMKRMEEKIQGDKRKWEEEREHVRAEQAERESRL</sequence>
<feature type="region of interest" description="Disordered" evidence="2">
    <location>
        <begin position="393"/>
        <end position="457"/>
    </location>
</feature>
<dbReference type="GeneID" id="14915504"/>
<feature type="compositionally biased region" description="Basic and acidic residues" evidence="2">
    <location>
        <begin position="424"/>
        <end position="457"/>
    </location>
</feature>
<dbReference type="Proteomes" id="UP000011083">
    <property type="component" value="Unassembled WGS sequence"/>
</dbReference>
<dbReference type="VEuPathDB" id="AmoebaDB:ACA1_306670"/>
<organism evidence="3 4">
    <name type="scientific">Acanthamoeba castellanii (strain ATCC 30010 / Neff)</name>
    <dbReference type="NCBI Taxonomy" id="1257118"/>
    <lineage>
        <taxon>Eukaryota</taxon>
        <taxon>Amoebozoa</taxon>
        <taxon>Discosea</taxon>
        <taxon>Longamoebia</taxon>
        <taxon>Centramoebida</taxon>
        <taxon>Acanthamoebidae</taxon>
        <taxon>Acanthamoeba</taxon>
    </lineage>
</organism>
<feature type="coiled-coil region" evidence="1">
    <location>
        <begin position="241"/>
        <end position="329"/>
    </location>
</feature>
<proteinExistence type="predicted"/>
<evidence type="ECO:0000313" key="3">
    <source>
        <dbReference type="EMBL" id="ELR14881.1"/>
    </source>
</evidence>
<reference evidence="3 4" key="1">
    <citation type="journal article" date="2013" name="Genome Biol.">
        <title>Genome of Acanthamoeba castellanii highlights extensive lateral gene transfer and early evolution of tyrosine kinase signaling.</title>
        <authorList>
            <person name="Clarke M."/>
            <person name="Lohan A.J."/>
            <person name="Liu B."/>
            <person name="Lagkouvardos I."/>
            <person name="Roy S."/>
            <person name="Zafar N."/>
            <person name="Bertelli C."/>
            <person name="Schilde C."/>
            <person name="Kianianmomeni A."/>
            <person name="Burglin T.R."/>
            <person name="Frech C."/>
            <person name="Turcotte B."/>
            <person name="Kopec K.O."/>
            <person name="Synnott J.M."/>
            <person name="Choo C."/>
            <person name="Paponov I."/>
            <person name="Finkler A."/>
            <person name="Soon Heng Tan C."/>
            <person name="Hutchins A.P."/>
            <person name="Weinmeier T."/>
            <person name="Rattei T."/>
            <person name="Chu J.S."/>
            <person name="Gimenez G."/>
            <person name="Irimia M."/>
            <person name="Rigden D.J."/>
            <person name="Fitzpatrick D.A."/>
            <person name="Lorenzo-Morales J."/>
            <person name="Bateman A."/>
            <person name="Chiu C.H."/>
            <person name="Tang P."/>
            <person name="Hegemann P."/>
            <person name="Fromm H."/>
            <person name="Raoult D."/>
            <person name="Greub G."/>
            <person name="Miranda-Saavedra D."/>
            <person name="Chen N."/>
            <person name="Nash P."/>
            <person name="Ginger M.L."/>
            <person name="Horn M."/>
            <person name="Schaap P."/>
            <person name="Caler L."/>
            <person name="Loftus B."/>
        </authorList>
    </citation>
    <scope>NUCLEOTIDE SEQUENCE [LARGE SCALE GENOMIC DNA]</scope>
    <source>
        <strain evidence="3 4">Neff</strain>
    </source>
</reference>
<evidence type="ECO:0000256" key="1">
    <source>
        <dbReference type="SAM" id="Coils"/>
    </source>
</evidence>
<dbReference type="RefSeq" id="XP_004336894.1">
    <property type="nucleotide sequence ID" value="XM_004336846.1"/>
</dbReference>
<keyword evidence="4" id="KW-1185">Reference proteome</keyword>
<name>L8GRW5_ACACF</name>
<feature type="compositionally biased region" description="Low complexity" evidence="2">
    <location>
        <begin position="104"/>
        <end position="117"/>
    </location>
</feature>
<evidence type="ECO:0008006" key="5">
    <source>
        <dbReference type="Google" id="ProtNLM"/>
    </source>
</evidence>
<evidence type="ECO:0000313" key="4">
    <source>
        <dbReference type="Proteomes" id="UP000011083"/>
    </source>
</evidence>
<evidence type="ECO:0000256" key="2">
    <source>
        <dbReference type="SAM" id="MobiDB-lite"/>
    </source>
</evidence>
<dbReference type="AlphaFoldDB" id="L8GRW5"/>
<gene>
    <name evidence="3" type="ORF">ACA1_306670</name>
</gene>
<dbReference type="KEGG" id="acan:ACA1_306670"/>
<dbReference type="CDD" id="cd00030">
    <property type="entry name" value="C2"/>
    <property type="match status" value="1"/>
</dbReference>
<feature type="non-terminal residue" evidence="3">
    <location>
        <position position="1"/>
    </location>
</feature>
<keyword evidence="1" id="KW-0175">Coiled coil</keyword>
<feature type="compositionally biased region" description="Basic and acidic residues" evidence="2">
    <location>
        <begin position="393"/>
        <end position="418"/>
    </location>
</feature>
<feature type="compositionally biased region" description="Polar residues" evidence="2">
    <location>
        <begin position="1"/>
        <end position="20"/>
    </location>
</feature>
<protein>
    <recommendedName>
        <fullName evidence="5">C2 domain-containing protein</fullName>
    </recommendedName>
</protein>